<dbReference type="NCBIfam" id="TIGR04183">
    <property type="entry name" value="Por_Secre_tail"/>
    <property type="match status" value="1"/>
</dbReference>
<dbReference type="Proteomes" id="UP000467305">
    <property type="component" value="Unassembled WGS sequence"/>
</dbReference>
<reference evidence="3 4" key="1">
    <citation type="submission" date="2019-09" db="EMBL/GenBank/DDBJ databases">
        <authorList>
            <person name="Cao W.R."/>
        </authorList>
    </citation>
    <scope>NUCLEOTIDE SEQUENCE [LARGE SCALE GENOMIC DNA]</scope>
    <source>
        <strain evidence="4">a4</strain>
    </source>
</reference>
<sequence>MNSDGTITVSSETIAGTYDYEYTICEKLNPSNCSTVTSKVIVDSSMIEAKEEIFTNINGRKGEVTTSVLSNDLLNGLLLNVSDIDLTVGASPNPLNGSIVMNSDGTIVVSSGTTAGTYDYEYTICEKLNPSNCSTIISKVMVENDVVDANSITIYPVPVTNTLFISTYALIGDPFDIHIFDVNGQSIYRKREFYNGEDFKVDTSKLSVGMYIINVYGTKFKKETKFMKM</sequence>
<dbReference type="EMBL" id="WAAU01000030">
    <property type="protein sequence ID" value="KAB1153838.1"/>
    <property type="molecule type" value="Genomic_DNA"/>
</dbReference>
<evidence type="ECO:0000313" key="3">
    <source>
        <dbReference type="EMBL" id="KAB1153838.1"/>
    </source>
</evidence>
<evidence type="ECO:0000313" key="4">
    <source>
        <dbReference type="Proteomes" id="UP000467305"/>
    </source>
</evidence>
<protein>
    <submittedName>
        <fullName evidence="3">T9SS type A sorting domain-containing protein</fullName>
    </submittedName>
</protein>
<keyword evidence="1" id="KW-0732">Signal</keyword>
<proteinExistence type="predicted"/>
<keyword evidence="4" id="KW-1185">Reference proteome</keyword>
<dbReference type="OrthoDB" id="1407599at2"/>
<evidence type="ECO:0000256" key="1">
    <source>
        <dbReference type="ARBA" id="ARBA00022729"/>
    </source>
</evidence>
<feature type="domain" description="Secretion system C-terminal sorting" evidence="2">
    <location>
        <begin position="154"/>
        <end position="225"/>
    </location>
</feature>
<gene>
    <name evidence="3" type="ORF">F7018_15210</name>
</gene>
<evidence type="ECO:0000259" key="2">
    <source>
        <dbReference type="Pfam" id="PF18962"/>
    </source>
</evidence>
<accession>A0A7J5A8S8</accession>
<organism evidence="3 4">
    <name type="scientific">Tenacibaculum aiptasiae</name>
    <dbReference type="NCBI Taxonomy" id="426481"/>
    <lineage>
        <taxon>Bacteria</taxon>
        <taxon>Pseudomonadati</taxon>
        <taxon>Bacteroidota</taxon>
        <taxon>Flavobacteriia</taxon>
        <taxon>Flavobacteriales</taxon>
        <taxon>Flavobacteriaceae</taxon>
        <taxon>Tenacibaculum</taxon>
    </lineage>
</organism>
<dbReference type="AlphaFoldDB" id="A0A7J5A8S8"/>
<name>A0A7J5A8S8_9FLAO</name>
<comment type="caution">
    <text evidence="3">The sequence shown here is derived from an EMBL/GenBank/DDBJ whole genome shotgun (WGS) entry which is preliminary data.</text>
</comment>
<dbReference type="InterPro" id="IPR026444">
    <property type="entry name" value="Secre_tail"/>
</dbReference>
<dbReference type="Pfam" id="PF18962">
    <property type="entry name" value="Por_Secre_tail"/>
    <property type="match status" value="1"/>
</dbReference>